<evidence type="ECO:0000313" key="2">
    <source>
        <dbReference type="EMBL" id="GBP69611.1"/>
    </source>
</evidence>
<reference evidence="2 3" key="1">
    <citation type="journal article" date="2019" name="Commun. Biol.">
        <title>The bagworm genome reveals a unique fibroin gene that provides high tensile strength.</title>
        <authorList>
            <person name="Kono N."/>
            <person name="Nakamura H."/>
            <person name="Ohtoshi R."/>
            <person name="Tomita M."/>
            <person name="Numata K."/>
            <person name="Arakawa K."/>
        </authorList>
    </citation>
    <scope>NUCLEOTIDE SEQUENCE [LARGE SCALE GENOMIC DNA]</scope>
</reference>
<protein>
    <submittedName>
        <fullName evidence="2">Uncharacterized protein</fullName>
    </submittedName>
</protein>
<evidence type="ECO:0000313" key="3">
    <source>
        <dbReference type="Proteomes" id="UP000299102"/>
    </source>
</evidence>
<sequence length="102" mass="10485">MGGLSGVASPAARARFSGGGPSETERARLAPSIIGRTPLFSDGAAGDMRDIMSTCVFPERRQYAPATIALLKVGPRSGAGGFGARPKRSAGGTQNRRKSPLL</sequence>
<dbReference type="EMBL" id="BGZK01001046">
    <property type="protein sequence ID" value="GBP69611.1"/>
    <property type="molecule type" value="Genomic_DNA"/>
</dbReference>
<dbReference type="AlphaFoldDB" id="A0A4C1Y024"/>
<gene>
    <name evidence="2" type="ORF">EVAR_88698_1</name>
</gene>
<feature type="region of interest" description="Disordered" evidence="1">
    <location>
        <begin position="1"/>
        <end position="33"/>
    </location>
</feature>
<name>A0A4C1Y024_EUMVA</name>
<comment type="caution">
    <text evidence="2">The sequence shown here is derived from an EMBL/GenBank/DDBJ whole genome shotgun (WGS) entry which is preliminary data.</text>
</comment>
<organism evidence="2 3">
    <name type="scientific">Eumeta variegata</name>
    <name type="common">Bagworm moth</name>
    <name type="synonym">Eumeta japonica</name>
    <dbReference type="NCBI Taxonomy" id="151549"/>
    <lineage>
        <taxon>Eukaryota</taxon>
        <taxon>Metazoa</taxon>
        <taxon>Ecdysozoa</taxon>
        <taxon>Arthropoda</taxon>
        <taxon>Hexapoda</taxon>
        <taxon>Insecta</taxon>
        <taxon>Pterygota</taxon>
        <taxon>Neoptera</taxon>
        <taxon>Endopterygota</taxon>
        <taxon>Lepidoptera</taxon>
        <taxon>Glossata</taxon>
        <taxon>Ditrysia</taxon>
        <taxon>Tineoidea</taxon>
        <taxon>Psychidae</taxon>
        <taxon>Oiketicinae</taxon>
        <taxon>Eumeta</taxon>
    </lineage>
</organism>
<feature type="region of interest" description="Disordered" evidence="1">
    <location>
        <begin position="75"/>
        <end position="102"/>
    </location>
</feature>
<keyword evidence="3" id="KW-1185">Reference proteome</keyword>
<dbReference type="Proteomes" id="UP000299102">
    <property type="component" value="Unassembled WGS sequence"/>
</dbReference>
<proteinExistence type="predicted"/>
<accession>A0A4C1Y024</accession>
<evidence type="ECO:0000256" key="1">
    <source>
        <dbReference type="SAM" id="MobiDB-lite"/>
    </source>
</evidence>